<dbReference type="InterPro" id="IPR010753">
    <property type="entry name" value="DUF1330"/>
</dbReference>
<evidence type="ECO:0000313" key="2">
    <source>
        <dbReference type="EMBL" id="QGX99629.1"/>
    </source>
</evidence>
<dbReference type="Pfam" id="PF07045">
    <property type="entry name" value="DUF1330"/>
    <property type="match status" value="1"/>
</dbReference>
<accession>A0A6I6IRC7</accession>
<organism evidence="2 3">
    <name type="scientific">Roseovarius faecimaris</name>
    <dbReference type="NCBI Taxonomy" id="2494550"/>
    <lineage>
        <taxon>Bacteria</taxon>
        <taxon>Pseudomonadati</taxon>
        <taxon>Pseudomonadota</taxon>
        <taxon>Alphaproteobacteria</taxon>
        <taxon>Rhodobacterales</taxon>
        <taxon>Roseobacteraceae</taxon>
        <taxon>Roseovarius</taxon>
    </lineage>
</organism>
<dbReference type="Gene3D" id="3.30.70.100">
    <property type="match status" value="1"/>
</dbReference>
<keyword evidence="3" id="KW-1185">Reference proteome</keyword>
<reference evidence="3" key="1">
    <citation type="submission" date="2018-12" db="EMBL/GenBank/DDBJ databases">
        <title>Complete genome sequence of Roseovarius sp. MME-070.</title>
        <authorList>
            <person name="Nam Y.-D."/>
            <person name="Kang J."/>
            <person name="Chung W.-H."/>
            <person name="Park Y.S."/>
        </authorList>
    </citation>
    <scope>NUCLEOTIDE SEQUENCE [LARGE SCALE GENOMIC DNA]</scope>
    <source>
        <strain evidence="3">MME-070</strain>
    </source>
</reference>
<dbReference type="PANTHER" id="PTHR41521">
    <property type="match status" value="1"/>
</dbReference>
<dbReference type="PANTHER" id="PTHR41521:SF4">
    <property type="entry name" value="BLR0684 PROTEIN"/>
    <property type="match status" value="1"/>
</dbReference>
<dbReference type="KEGG" id="rom:EI983_15690"/>
<gene>
    <name evidence="2" type="ORF">EI983_15690</name>
</gene>
<dbReference type="EMBL" id="CP034348">
    <property type="protein sequence ID" value="QGX99629.1"/>
    <property type="molecule type" value="Genomic_DNA"/>
</dbReference>
<proteinExistence type="predicted"/>
<evidence type="ECO:0000259" key="1">
    <source>
        <dbReference type="Pfam" id="PF07045"/>
    </source>
</evidence>
<dbReference type="AlphaFoldDB" id="A0A6I6IRC7"/>
<feature type="domain" description="DUF1330" evidence="1">
    <location>
        <begin position="26"/>
        <end position="112"/>
    </location>
</feature>
<name>A0A6I6IRC7_9RHOB</name>
<dbReference type="Proteomes" id="UP000428330">
    <property type="component" value="Chromosome"/>
</dbReference>
<dbReference type="InterPro" id="IPR011008">
    <property type="entry name" value="Dimeric_a/b-barrel"/>
</dbReference>
<dbReference type="SUPFAM" id="SSF54909">
    <property type="entry name" value="Dimeric alpha+beta barrel"/>
    <property type="match status" value="1"/>
</dbReference>
<sequence length="118" mass="13086">MGARAPHTASQPHQRLKKEVSMSTVMLSQITVKDPEKFQDYLGKSKSVAGRYGAELLYAGQVQDVLHGTPVAHRMIVMVRFPDRAALRGWFDDPEYKAIVPLREAASDQVLVAYSDAS</sequence>
<evidence type="ECO:0000313" key="3">
    <source>
        <dbReference type="Proteomes" id="UP000428330"/>
    </source>
</evidence>
<protein>
    <submittedName>
        <fullName evidence="2">DUF1330 domain-containing protein</fullName>
    </submittedName>
</protein>